<feature type="transmembrane region" description="Helical" evidence="8">
    <location>
        <begin position="477"/>
        <end position="494"/>
    </location>
</feature>
<evidence type="ECO:0000256" key="3">
    <source>
        <dbReference type="ARBA" id="ARBA00022692"/>
    </source>
</evidence>
<evidence type="ECO:0000256" key="4">
    <source>
        <dbReference type="ARBA" id="ARBA00022989"/>
    </source>
</evidence>
<protein>
    <submittedName>
        <fullName evidence="10">FUSC family protein</fullName>
    </submittedName>
</protein>
<feature type="compositionally biased region" description="Basic and acidic residues" evidence="7">
    <location>
        <begin position="611"/>
        <end position="622"/>
    </location>
</feature>
<evidence type="ECO:0000256" key="2">
    <source>
        <dbReference type="ARBA" id="ARBA00022475"/>
    </source>
</evidence>
<gene>
    <name evidence="10" type="ORF">ACFPP6_01235</name>
</gene>
<evidence type="ECO:0000256" key="5">
    <source>
        <dbReference type="ARBA" id="ARBA00023136"/>
    </source>
</evidence>
<feature type="domain" description="Integral membrane bound transporter" evidence="9">
    <location>
        <begin position="419"/>
        <end position="541"/>
    </location>
</feature>
<evidence type="ECO:0000256" key="6">
    <source>
        <dbReference type="ARBA" id="ARBA00043993"/>
    </source>
</evidence>
<feature type="transmembrane region" description="Helical" evidence="8">
    <location>
        <begin position="44"/>
        <end position="61"/>
    </location>
</feature>
<dbReference type="PANTHER" id="PTHR30509">
    <property type="entry name" value="P-HYDROXYBENZOIC ACID EFFLUX PUMP SUBUNIT-RELATED"/>
    <property type="match status" value="1"/>
</dbReference>
<feature type="compositionally biased region" description="Basic and acidic residues" evidence="7">
    <location>
        <begin position="585"/>
        <end position="599"/>
    </location>
</feature>
<name>A0ABV9ZPL6_9ACTN</name>
<comment type="caution">
    <text evidence="10">The sequence shown here is derived from an EMBL/GenBank/DDBJ whole genome shotgun (WGS) entry which is preliminary data.</text>
</comment>
<organism evidence="10 11">
    <name type="scientific">Streptomyces aureoversilis</name>
    <dbReference type="NCBI Taxonomy" id="67277"/>
    <lineage>
        <taxon>Bacteria</taxon>
        <taxon>Bacillati</taxon>
        <taxon>Actinomycetota</taxon>
        <taxon>Actinomycetes</taxon>
        <taxon>Kitasatosporales</taxon>
        <taxon>Streptomycetaceae</taxon>
        <taxon>Streptomyces</taxon>
    </lineage>
</organism>
<evidence type="ECO:0000313" key="11">
    <source>
        <dbReference type="Proteomes" id="UP001596222"/>
    </source>
</evidence>
<evidence type="ECO:0000256" key="1">
    <source>
        <dbReference type="ARBA" id="ARBA00004651"/>
    </source>
</evidence>
<dbReference type="Proteomes" id="UP001596222">
    <property type="component" value="Unassembled WGS sequence"/>
</dbReference>
<dbReference type="RefSeq" id="WP_382035968.1">
    <property type="nucleotide sequence ID" value="NZ_JBHSKJ010000001.1"/>
</dbReference>
<feature type="transmembrane region" description="Helical" evidence="8">
    <location>
        <begin position="21"/>
        <end position="38"/>
    </location>
</feature>
<comment type="similarity">
    <text evidence="6">Belongs to the YccS/YhfK family.</text>
</comment>
<accession>A0ABV9ZPL6</accession>
<proteinExistence type="inferred from homology"/>
<dbReference type="InterPro" id="IPR049453">
    <property type="entry name" value="Memb_transporter_dom"/>
</dbReference>
<feature type="transmembrane region" description="Helical" evidence="8">
    <location>
        <begin position="410"/>
        <end position="434"/>
    </location>
</feature>
<evidence type="ECO:0000256" key="7">
    <source>
        <dbReference type="SAM" id="MobiDB-lite"/>
    </source>
</evidence>
<evidence type="ECO:0000256" key="8">
    <source>
        <dbReference type="SAM" id="Phobius"/>
    </source>
</evidence>
<keyword evidence="4 8" id="KW-1133">Transmembrane helix</keyword>
<keyword evidence="2" id="KW-1003">Cell membrane</keyword>
<dbReference type="Pfam" id="PF13515">
    <property type="entry name" value="FUSC_2"/>
    <property type="match status" value="1"/>
</dbReference>
<keyword evidence="3 8" id="KW-0812">Transmembrane</keyword>
<evidence type="ECO:0000259" key="9">
    <source>
        <dbReference type="Pfam" id="PF13515"/>
    </source>
</evidence>
<comment type="subcellular location">
    <subcellularLocation>
        <location evidence="1">Cell membrane</location>
        <topology evidence="1">Multi-pass membrane protein</topology>
    </subcellularLocation>
</comment>
<reference evidence="11" key="1">
    <citation type="journal article" date="2019" name="Int. J. Syst. Evol. Microbiol.">
        <title>The Global Catalogue of Microorganisms (GCM) 10K type strain sequencing project: providing services to taxonomists for standard genome sequencing and annotation.</title>
        <authorList>
            <consortium name="The Broad Institute Genomics Platform"/>
            <consortium name="The Broad Institute Genome Sequencing Center for Infectious Disease"/>
            <person name="Wu L."/>
            <person name="Ma J."/>
        </authorList>
    </citation>
    <scope>NUCLEOTIDE SEQUENCE [LARGE SCALE GENOMIC DNA]</scope>
    <source>
        <strain evidence="11">CGMCC 4.1641</strain>
    </source>
</reference>
<sequence>MTGPLRWLLRQDQGPEHLRRATWAAVAGLTGFYALRYGVDAPGMALYALFGALPLTLFSQVPGPAEQRTRTFLAVLPAGWVLVTAGTLLAAHSWSAACGMFVVGFTASYLGVGGPRLGGLASAFQLYYLLPCFPPYAPETLDERLGGLTVGILLTALVDRLLWRDEQPVPYRVLLADAVDAVAGYCASTGRLMADSGSGTAAGAAGAGAAGAGDAEAADRSAAQRDQEAAYLALQATLLSRVAPAERPTSASLRDRACYDVRAAVRHVRAQLDRLLAGARGPDPAAAHLLDRTAAALRGAGRVLRSGSPGPRDDALATALSSFRADRTRRLAGVTALRLRQDSVVQAAATGALLAGEGARIAFGAPLDARWQRPGGPFPYAALHAPARWWRRLRLHLTPRSVLLQNALRLALALAVARLIVGALGLPHGFWVLLTIISLMRTSAAGTRGALPPAVLGVAAGAALATLMLVVVGDAPAFYIAAAPVVFLVGFSVGPVLGTAWTQAALTLVLILLFAQILPPDRHLPAVRLLDVVIGGSLGAAASLLAWPKGAGGELRRSVVNFMVRGAEACKTVTLGLCNGPGREQAQDHEHGYGLDRARPQTRPQTRTHTRARDRTRDRSADPLRPAHAAMLLAQAAHTQYRTEHAGRDQATPPWETAMQPGHHTVSGGGLLLAARRDGEGAELPADAAALLVALADRVADDCLRATEVVRSAGADVPQLSGPYPAAESAPLRCAVAQAQAEVSGADADAATVLLIADAEAWLTGVAHDAARVVRKAEAAR</sequence>
<keyword evidence="11" id="KW-1185">Reference proteome</keyword>
<feature type="region of interest" description="Disordered" evidence="7">
    <location>
        <begin position="581"/>
        <end position="625"/>
    </location>
</feature>
<feature type="transmembrane region" description="Helical" evidence="8">
    <location>
        <begin position="454"/>
        <end position="472"/>
    </location>
</feature>
<keyword evidence="5 8" id="KW-0472">Membrane</keyword>
<dbReference type="PANTHER" id="PTHR30509:SF9">
    <property type="entry name" value="MULTIDRUG RESISTANCE PROTEIN MDTO"/>
    <property type="match status" value="1"/>
</dbReference>
<dbReference type="EMBL" id="JBHSKJ010000001">
    <property type="protein sequence ID" value="MFC5143329.1"/>
    <property type="molecule type" value="Genomic_DNA"/>
</dbReference>
<feature type="transmembrane region" description="Helical" evidence="8">
    <location>
        <begin position="73"/>
        <end position="94"/>
    </location>
</feature>
<evidence type="ECO:0000313" key="10">
    <source>
        <dbReference type="EMBL" id="MFC5143329.1"/>
    </source>
</evidence>